<dbReference type="EMBL" id="JAEHFY010000028">
    <property type="protein sequence ID" value="MBK0384338.1"/>
    <property type="molecule type" value="Genomic_DNA"/>
</dbReference>
<feature type="transmembrane region" description="Helical" evidence="6">
    <location>
        <begin position="437"/>
        <end position="457"/>
    </location>
</feature>
<organism evidence="7 8">
    <name type="scientific">Pedobacter segetis</name>
    <dbReference type="NCBI Taxonomy" id="2793069"/>
    <lineage>
        <taxon>Bacteria</taxon>
        <taxon>Pseudomonadati</taxon>
        <taxon>Bacteroidota</taxon>
        <taxon>Sphingobacteriia</taxon>
        <taxon>Sphingobacteriales</taxon>
        <taxon>Sphingobacteriaceae</taxon>
        <taxon>Pedobacter</taxon>
    </lineage>
</organism>
<keyword evidence="8" id="KW-1185">Reference proteome</keyword>
<feature type="transmembrane region" description="Helical" evidence="6">
    <location>
        <begin position="103"/>
        <end position="127"/>
    </location>
</feature>
<feature type="transmembrane region" description="Helical" evidence="6">
    <location>
        <begin position="405"/>
        <end position="425"/>
    </location>
</feature>
<sequence>MGLFIKKSITQLLADAAESEKTLKRTLTASSLIALGIGAIIGAGLFVRTAAAAAQHGGPSVTIGFIVASIGCALAGLCYAELSSSIPIAGSAYTYSYATMGELIAWIIGWDLILEYAVGAATVGIAWTEYLNNLLVTTFGMKPIPYEWSHSPFETSLDGLHTGMINLPALFIVSVLTLLLIRGTQESALVNNIIVIVKVSIVVLFIVIGWGFINPANHTPYIPAATTYTDHQGISYDYGGFWGIIGSAGVVFFAFIGFDAVSTTAQEAKNPKRDMPIGILGSLVICTILYVLFGHVLTGVASVEDFRTTGKEASVAFAINKYMLGYAWLGQAVTVAILFGFSSVILVMLLGQSRVFYSMSADGLMPKMFSELHPKYKTPYKANLLILVLVGLFAAFVPGDIVGDMTSIGTLFAFMLVCAAVIILRKTNPDLPRQFKTPWVPFVPIMGIIVCGLMIFGLGWINWLRLIVWLAIGFVIYFSYSRSHSLLQKGELVDPKDPPAPKIEE</sequence>
<dbReference type="PANTHER" id="PTHR43243">
    <property type="entry name" value="INNER MEMBRANE TRANSPORTER YGJI-RELATED"/>
    <property type="match status" value="1"/>
</dbReference>
<dbReference type="Pfam" id="PF13520">
    <property type="entry name" value="AA_permease_2"/>
    <property type="match status" value="1"/>
</dbReference>
<name>A0ABS1BNF8_9SPHI</name>
<feature type="transmembrane region" description="Helical" evidence="6">
    <location>
        <begin position="60"/>
        <end position="82"/>
    </location>
</feature>
<comment type="caution">
    <text evidence="7">The sequence shown here is derived from an EMBL/GenBank/DDBJ whole genome shotgun (WGS) entry which is preliminary data.</text>
</comment>
<feature type="transmembrane region" description="Helical" evidence="6">
    <location>
        <begin position="240"/>
        <end position="258"/>
    </location>
</feature>
<gene>
    <name evidence="7" type="ORF">I5M32_15325</name>
</gene>
<evidence type="ECO:0000256" key="4">
    <source>
        <dbReference type="ARBA" id="ARBA00022989"/>
    </source>
</evidence>
<proteinExistence type="predicted"/>
<dbReference type="Gene3D" id="1.20.1740.10">
    <property type="entry name" value="Amino acid/polyamine transporter I"/>
    <property type="match status" value="1"/>
</dbReference>
<evidence type="ECO:0000313" key="7">
    <source>
        <dbReference type="EMBL" id="MBK0384338.1"/>
    </source>
</evidence>
<keyword evidence="3 6" id="KW-0812">Transmembrane</keyword>
<feature type="transmembrane region" description="Helical" evidence="6">
    <location>
        <begin position="160"/>
        <end position="181"/>
    </location>
</feature>
<feature type="transmembrane region" description="Helical" evidence="6">
    <location>
        <begin position="279"/>
        <end position="303"/>
    </location>
</feature>
<evidence type="ECO:0000256" key="3">
    <source>
        <dbReference type="ARBA" id="ARBA00022692"/>
    </source>
</evidence>
<dbReference type="Proteomes" id="UP000660024">
    <property type="component" value="Unassembled WGS sequence"/>
</dbReference>
<evidence type="ECO:0000313" key="8">
    <source>
        <dbReference type="Proteomes" id="UP000660024"/>
    </source>
</evidence>
<evidence type="ECO:0000256" key="2">
    <source>
        <dbReference type="ARBA" id="ARBA00022448"/>
    </source>
</evidence>
<feature type="transmembrane region" description="Helical" evidence="6">
    <location>
        <begin position="32"/>
        <end position="54"/>
    </location>
</feature>
<keyword evidence="2" id="KW-0813">Transport</keyword>
<evidence type="ECO:0000256" key="6">
    <source>
        <dbReference type="SAM" id="Phobius"/>
    </source>
</evidence>
<keyword evidence="5 6" id="KW-0472">Membrane</keyword>
<protein>
    <submittedName>
        <fullName evidence="7">Amino acid permease</fullName>
    </submittedName>
</protein>
<keyword evidence="4 6" id="KW-1133">Transmembrane helix</keyword>
<dbReference type="PANTHER" id="PTHR43243:SF4">
    <property type="entry name" value="CATIONIC AMINO ACID TRANSPORTER 4"/>
    <property type="match status" value="1"/>
</dbReference>
<dbReference type="InterPro" id="IPR002293">
    <property type="entry name" value="AA/rel_permease1"/>
</dbReference>
<comment type="subcellular location">
    <subcellularLocation>
        <location evidence="1">Membrane</location>
        <topology evidence="1">Multi-pass membrane protein</topology>
    </subcellularLocation>
</comment>
<accession>A0ABS1BNF8</accession>
<evidence type="ECO:0000256" key="1">
    <source>
        <dbReference type="ARBA" id="ARBA00004141"/>
    </source>
</evidence>
<evidence type="ECO:0000256" key="5">
    <source>
        <dbReference type="ARBA" id="ARBA00023136"/>
    </source>
</evidence>
<feature type="transmembrane region" description="Helical" evidence="6">
    <location>
        <begin position="193"/>
        <end position="213"/>
    </location>
</feature>
<dbReference type="PIRSF" id="PIRSF006060">
    <property type="entry name" value="AA_transporter"/>
    <property type="match status" value="1"/>
</dbReference>
<feature type="transmembrane region" description="Helical" evidence="6">
    <location>
        <begin position="463"/>
        <end position="480"/>
    </location>
</feature>
<feature type="transmembrane region" description="Helical" evidence="6">
    <location>
        <begin position="323"/>
        <end position="350"/>
    </location>
</feature>
<dbReference type="RefSeq" id="WP_200587920.1">
    <property type="nucleotide sequence ID" value="NZ_JAEHFY010000028.1"/>
</dbReference>
<feature type="transmembrane region" description="Helical" evidence="6">
    <location>
        <begin position="382"/>
        <end position="399"/>
    </location>
</feature>
<reference evidence="7 8" key="1">
    <citation type="submission" date="2020-12" db="EMBL/GenBank/DDBJ databases">
        <title>Bacterial novel species Pedobacter sp. SD-b isolated from soil.</title>
        <authorList>
            <person name="Jung H.-Y."/>
        </authorList>
    </citation>
    <scope>NUCLEOTIDE SEQUENCE [LARGE SCALE GENOMIC DNA]</scope>
    <source>
        <strain evidence="7 8">SD-b</strain>
    </source>
</reference>